<dbReference type="PANTHER" id="PTHR12526:SF638">
    <property type="entry name" value="SPORE COAT PROTEIN SA"/>
    <property type="match status" value="1"/>
</dbReference>
<dbReference type="Gene3D" id="3.40.50.2000">
    <property type="entry name" value="Glycogen Phosphorylase B"/>
    <property type="match status" value="2"/>
</dbReference>
<name>A0ABS8XIC3_9BURK</name>
<organism evidence="3 4">
    <name type="scientific">Pelomonas caseinilytica</name>
    <dbReference type="NCBI Taxonomy" id="2906763"/>
    <lineage>
        <taxon>Bacteria</taxon>
        <taxon>Pseudomonadati</taxon>
        <taxon>Pseudomonadota</taxon>
        <taxon>Betaproteobacteria</taxon>
        <taxon>Burkholderiales</taxon>
        <taxon>Sphaerotilaceae</taxon>
        <taxon>Roseateles</taxon>
    </lineage>
</organism>
<protein>
    <submittedName>
        <fullName evidence="3">DUF1972 domain-containing protein</fullName>
    </submittedName>
</protein>
<keyword evidence="4" id="KW-1185">Reference proteome</keyword>
<feature type="domain" description="Glycosyl transferase family 1" evidence="1">
    <location>
        <begin position="203"/>
        <end position="342"/>
    </location>
</feature>
<dbReference type="Proteomes" id="UP001201463">
    <property type="component" value="Unassembled WGS sequence"/>
</dbReference>
<feature type="domain" description="DUF1972" evidence="2">
    <location>
        <begin position="9"/>
        <end position="179"/>
    </location>
</feature>
<dbReference type="InterPro" id="IPR015393">
    <property type="entry name" value="DUF1972"/>
</dbReference>
<accession>A0ABS8XIC3</accession>
<dbReference type="PANTHER" id="PTHR12526">
    <property type="entry name" value="GLYCOSYLTRANSFERASE"/>
    <property type="match status" value="1"/>
</dbReference>
<dbReference type="Pfam" id="PF09314">
    <property type="entry name" value="DUF1972"/>
    <property type="match status" value="1"/>
</dbReference>
<comment type="caution">
    <text evidence="3">The sequence shown here is derived from an EMBL/GenBank/DDBJ whole genome shotgun (WGS) entry which is preliminary data.</text>
</comment>
<evidence type="ECO:0000259" key="2">
    <source>
        <dbReference type="Pfam" id="PF09314"/>
    </source>
</evidence>
<dbReference type="RefSeq" id="WP_233392757.1">
    <property type="nucleotide sequence ID" value="NZ_JAJTWT010000005.1"/>
</dbReference>
<reference evidence="3 4" key="1">
    <citation type="submission" date="2021-12" db="EMBL/GenBank/DDBJ databases">
        <title>Genome seq of p7.</title>
        <authorList>
            <person name="Seo T."/>
        </authorList>
    </citation>
    <scope>NUCLEOTIDE SEQUENCE [LARGE SCALE GENOMIC DNA]</scope>
    <source>
        <strain evidence="3 4">P7</strain>
    </source>
</reference>
<dbReference type="InterPro" id="IPR001296">
    <property type="entry name" value="Glyco_trans_1"/>
</dbReference>
<evidence type="ECO:0000313" key="4">
    <source>
        <dbReference type="Proteomes" id="UP001201463"/>
    </source>
</evidence>
<dbReference type="SUPFAM" id="SSF53756">
    <property type="entry name" value="UDP-Glycosyltransferase/glycogen phosphorylase"/>
    <property type="match status" value="1"/>
</dbReference>
<evidence type="ECO:0000259" key="1">
    <source>
        <dbReference type="Pfam" id="PF00534"/>
    </source>
</evidence>
<gene>
    <name evidence="3" type="ORF">LXT12_13760</name>
</gene>
<proteinExistence type="predicted"/>
<evidence type="ECO:0000313" key="3">
    <source>
        <dbReference type="EMBL" id="MCE4538319.1"/>
    </source>
</evidence>
<sequence>MNKPTPTLRILGIRGVPAAHGGFETFAERLALDLVQRGWRVIVYCQQEGREALPDDEWRGVERVNIAVPGDGPGSTIRFDWRSTLHAARHPDLCLVLGYNTAAFVAALRLRGVTTVINMDGIEWSRAKWGPAAKTWFWLNERAGAWLGHYLVADHPEIARHLATRASPRKIHTIAYGADRVAQADAAPVQALGLRPGEYASVIARPEPENSLLEIVRAFSRRRRGRQLAVLGNYSAANPYHEAVRRSASDEVLFLGAIYDRQVVAALRLHSALYVHGHQVGGTNPSLVEALGAGNAVVAHDNPFNRWVAGPQAAYFGDEAALAAQFDALLDAPERLQAMRQASLDRHQQAFQWPDILAQYRELLELAGGFSTSRPAAMADSQ</sequence>
<dbReference type="Pfam" id="PF00534">
    <property type="entry name" value="Glycos_transf_1"/>
    <property type="match status" value="1"/>
</dbReference>
<dbReference type="EMBL" id="JAJTWT010000005">
    <property type="protein sequence ID" value="MCE4538319.1"/>
    <property type="molecule type" value="Genomic_DNA"/>
</dbReference>